<evidence type="ECO:0000256" key="2">
    <source>
        <dbReference type="ARBA" id="ARBA00022614"/>
    </source>
</evidence>
<dbReference type="SUPFAM" id="SSF52058">
    <property type="entry name" value="L domain-like"/>
    <property type="match status" value="1"/>
</dbReference>
<evidence type="ECO:0000313" key="10">
    <source>
        <dbReference type="Proteomes" id="UP001341281"/>
    </source>
</evidence>
<dbReference type="InterPro" id="IPR051848">
    <property type="entry name" value="PGIP"/>
</dbReference>
<dbReference type="Pfam" id="PF13855">
    <property type="entry name" value="LRR_8"/>
    <property type="match status" value="1"/>
</dbReference>
<feature type="domain" description="Leucine-rich repeat-containing N-terminal plant-type" evidence="8">
    <location>
        <begin position="100"/>
        <end position="126"/>
    </location>
</feature>
<comment type="subcellular location">
    <subcellularLocation>
        <location evidence="1">Cell envelope</location>
    </subcellularLocation>
</comment>
<dbReference type="PANTHER" id="PTHR48059:SF30">
    <property type="entry name" value="OS06G0587000 PROTEIN"/>
    <property type="match status" value="1"/>
</dbReference>
<evidence type="ECO:0000256" key="4">
    <source>
        <dbReference type="ARBA" id="ARBA00022737"/>
    </source>
</evidence>
<dbReference type="InterPro" id="IPR032675">
    <property type="entry name" value="LRR_dom_sf"/>
</dbReference>
<keyword evidence="4" id="KW-0677">Repeat</keyword>
<accession>A0AAQ3UUR9</accession>
<dbReference type="PROSITE" id="PS51450">
    <property type="entry name" value="LRR"/>
    <property type="match status" value="1"/>
</dbReference>
<dbReference type="PANTHER" id="PTHR48059">
    <property type="entry name" value="POLYGALACTURONASE INHIBITOR 1"/>
    <property type="match status" value="1"/>
</dbReference>
<evidence type="ECO:0000256" key="6">
    <source>
        <dbReference type="ARBA" id="ARBA00038043"/>
    </source>
</evidence>
<evidence type="ECO:0000313" key="9">
    <source>
        <dbReference type="EMBL" id="WVZ96832.1"/>
    </source>
</evidence>
<dbReference type="Proteomes" id="UP001341281">
    <property type="component" value="Chromosome 10"/>
</dbReference>
<keyword evidence="7" id="KW-1133">Transmembrane helix</keyword>
<dbReference type="InterPro" id="IPR001611">
    <property type="entry name" value="Leu-rich_rpt"/>
</dbReference>
<evidence type="ECO:0000256" key="1">
    <source>
        <dbReference type="ARBA" id="ARBA00004196"/>
    </source>
</evidence>
<keyword evidence="2" id="KW-0433">Leucine-rich repeat</keyword>
<keyword evidence="7" id="KW-0812">Transmembrane</keyword>
<evidence type="ECO:0000256" key="3">
    <source>
        <dbReference type="ARBA" id="ARBA00022729"/>
    </source>
</evidence>
<evidence type="ECO:0000256" key="7">
    <source>
        <dbReference type="SAM" id="Phobius"/>
    </source>
</evidence>
<dbReference type="InterPro" id="IPR013210">
    <property type="entry name" value="LRR_N_plant-typ"/>
</dbReference>
<keyword evidence="5" id="KW-0325">Glycoprotein</keyword>
<evidence type="ECO:0000259" key="8">
    <source>
        <dbReference type="Pfam" id="PF08263"/>
    </source>
</evidence>
<dbReference type="AlphaFoldDB" id="A0AAQ3UUR9"/>
<dbReference type="EMBL" id="CP144754">
    <property type="protein sequence ID" value="WVZ96832.1"/>
    <property type="molecule type" value="Genomic_DNA"/>
</dbReference>
<organism evidence="9 10">
    <name type="scientific">Paspalum notatum var. saurae</name>
    <dbReference type="NCBI Taxonomy" id="547442"/>
    <lineage>
        <taxon>Eukaryota</taxon>
        <taxon>Viridiplantae</taxon>
        <taxon>Streptophyta</taxon>
        <taxon>Embryophyta</taxon>
        <taxon>Tracheophyta</taxon>
        <taxon>Spermatophyta</taxon>
        <taxon>Magnoliopsida</taxon>
        <taxon>Liliopsida</taxon>
        <taxon>Poales</taxon>
        <taxon>Poaceae</taxon>
        <taxon>PACMAD clade</taxon>
        <taxon>Panicoideae</taxon>
        <taxon>Andropogonodae</taxon>
        <taxon>Paspaleae</taxon>
        <taxon>Paspalinae</taxon>
        <taxon>Paspalum</taxon>
    </lineage>
</organism>
<keyword evidence="10" id="KW-1185">Reference proteome</keyword>
<sequence length="279" mass="30590">MRTCGGAVKRVLNSWGLSQRSIKLKTSHFKHRFQGKIKIRKGCRVVFPGTAEVTSVQRIMCCSKKPAKLAMHMPILLPLLLLYYGPGSIHCSTVHKNSIDLQALLGFKQGRTRDPNGALSNWNMSSTFVSGMVSSAPRRHHCASHTSSSTVKNCRAKSAPLLAILPFLNILISPLTTLLVHLQQLLILYLYNKKLSGNISDALTNCSNLTVLDLSSNLLVGSIPPKLGILSKLEYLNLQSNQLKGSIPGELGQLKLQTLILSNNRLSGEIPQPSFVFLL</sequence>
<dbReference type="Gene3D" id="3.80.10.10">
    <property type="entry name" value="Ribonuclease Inhibitor"/>
    <property type="match status" value="1"/>
</dbReference>
<keyword evidence="3" id="KW-0732">Signal</keyword>
<gene>
    <name evidence="9" type="ORF">U9M48_042415</name>
</gene>
<dbReference type="FunFam" id="3.80.10.10:FF:000041">
    <property type="entry name" value="LRR receptor-like serine/threonine-protein kinase ERECTA"/>
    <property type="match status" value="1"/>
</dbReference>
<keyword evidence="7" id="KW-0472">Membrane</keyword>
<evidence type="ECO:0000256" key="5">
    <source>
        <dbReference type="ARBA" id="ARBA00023180"/>
    </source>
</evidence>
<dbReference type="Pfam" id="PF08263">
    <property type="entry name" value="LRRNT_2"/>
    <property type="match status" value="1"/>
</dbReference>
<proteinExistence type="inferred from homology"/>
<protein>
    <recommendedName>
        <fullName evidence="8">Leucine-rich repeat-containing N-terminal plant-type domain-containing protein</fullName>
    </recommendedName>
</protein>
<name>A0AAQ3UUR9_PASNO</name>
<reference evidence="9 10" key="1">
    <citation type="submission" date="2024-02" db="EMBL/GenBank/DDBJ databases">
        <title>High-quality chromosome-scale genome assembly of Pensacola bahiagrass (Paspalum notatum Flugge var. saurae).</title>
        <authorList>
            <person name="Vega J.M."/>
            <person name="Podio M."/>
            <person name="Orjuela J."/>
            <person name="Siena L.A."/>
            <person name="Pessino S.C."/>
            <person name="Combes M.C."/>
            <person name="Mariac C."/>
            <person name="Albertini E."/>
            <person name="Pupilli F."/>
            <person name="Ortiz J.P.A."/>
            <person name="Leblanc O."/>
        </authorList>
    </citation>
    <scope>NUCLEOTIDE SEQUENCE [LARGE SCALE GENOMIC DNA]</scope>
    <source>
        <strain evidence="9">R1</strain>
        <tissue evidence="9">Leaf</tissue>
    </source>
</reference>
<feature type="transmembrane region" description="Helical" evidence="7">
    <location>
        <begin position="167"/>
        <end position="191"/>
    </location>
</feature>
<comment type="similarity">
    <text evidence="6">Belongs to the polygalacturonase-inhibiting protein family.</text>
</comment>